<evidence type="ECO:0000256" key="3">
    <source>
        <dbReference type="ARBA" id="ARBA00022741"/>
    </source>
</evidence>
<protein>
    <recommendedName>
        <fullName evidence="12">PAS domain-containing protein</fullName>
    </recommendedName>
</protein>
<dbReference type="Pfam" id="PF00512">
    <property type="entry name" value="HisKA"/>
    <property type="match status" value="1"/>
</dbReference>
<feature type="transmembrane region" description="Helical" evidence="7">
    <location>
        <begin position="163"/>
        <end position="183"/>
    </location>
</feature>
<dbReference type="Gene3D" id="3.30.450.20">
    <property type="entry name" value="PAS domain"/>
    <property type="match status" value="1"/>
</dbReference>
<dbReference type="Pfam" id="PF13426">
    <property type="entry name" value="PAS_9"/>
    <property type="match status" value="1"/>
</dbReference>
<dbReference type="PROSITE" id="PS50113">
    <property type="entry name" value="PAC"/>
    <property type="match status" value="1"/>
</dbReference>
<evidence type="ECO:0000256" key="5">
    <source>
        <dbReference type="ARBA" id="ARBA00022840"/>
    </source>
</evidence>
<dbReference type="InterPro" id="IPR000014">
    <property type="entry name" value="PAS"/>
</dbReference>
<dbReference type="InterPro" id="IPR003661">
    <property type="entry name" value="HisK_dim/P_dom"/>
</dbReference>
<feature type="transmembrane region" description="Helical" evidence="7">
    <location>
        <begin position="16"/>
        <end position="35"/>
    </location>
</feature>
<dbReference type="GO" id="GO:0005524">
    <property type="term" value="F:ATP binding"/>
    <property type="evidence" value="ECO:0007669"/>
    <property type="project" value="UniProtKB-KW"/>
</dbReference>
<evidence type="ECO:0000259" key="9">
    <source>
        <dbReference type="PROSITE" id="PS50113"/>
    </source>
</evidence>
<dbReference type="PANTHER" id="PTHR43065:SF10">
    <property type="entry name" value="PEROXIDE STRESS-ACTIVATED HISTIDINE KINASE MAK3"/>
    <property type="match status" value="1"/>
</dbReference>
<dbReference type="NCBIfam" id="TIGR00229">
    <property type="entry name" value="sensory_box"/>
    <property type="match status" value="1"/>
</dbReference>
<keyword evidence="6" id="KW-0902">Two-component regulatory system</keyword>
<keyword evidence="7" id="KW-0472">Membrane</keyword>
<dbReference type="SMART" id="SM00388">
    <property type="entry name" value="HisKA"/>
    <property type="match status" value="1"/>
</dbReference>
<name>A0A1F7RXI1_9BACT</name>
<feature type="transmembrane region" description="Helical" evidence="7">
    <location>
        <begin position="75"/>
        <end position="96"/>
    </location>
</feature>
<keyword evidence="5" id="KW-0067">ATP-binding</keyword>
<keyword evidence="1" id="KW-0597">Phosphoprotein</keyword>
<feature type="domain" description="PAS" evidence="8">
    <location>
        <begin position="208"/>
        <end position="253"/>
    </location>
</feature>
<reference evidence="10 11" key="1">
    <citation type="journal article" date="2016" name="Nat. Commun.">
        <title>Thousands of microbial genomes shed light on interconnected biogeochemical processes in an aquifer system.</title>
        <authorList>
            <person name="Anantharaman K."/>
            <person name="Brown C.T."/>
            <person name="Hug L.A."/>
            <person name="Sharon I."/>
            <person name="Castelle C.J."/>
            <person name="Probst A.J."/>
            <person name="Thomas B.C."/>
            <person name="Singh A."/>
            <person name="Wilkins M.J."/>
            <person name="Karaoz U."/>
            <person name="Brodie E.L."/>
            <person name="Williams K.H."/>
            <person name="Hubbard S.S."/>
            <person name="Banfield J.F."/>
        </authorList>
    </citation>
    <scope>NUCLEOTIDE SEQUENCE [LARGE SCALE GENOMIC DNA]</scope>
</reference>
<dbReference type="Proteomes" id="UP000178435">
    <property type="component" value="Unassembled WGS sequence"/>
</dbReference>
<dbReference type="PANTHER" id="PTHR43065">
    <property type="entry name" value="SENSOR HISTIDINE KINASE"/>
    <property type="match status" value="1"/>
</dbReference>
<dbReference type="SMART" id="SM00091">
    <property type="entry name" value="PAS"/>
    <property type="match status" value="1"/>
</dbReference>
<keyword evidence="7" id="KW-0812">Transmembrane</keyword>
<dbReference type="AlphaFoldDB" id="A0A1F7RXI1"/>
<keyword evidence="3" id="KW-0547">Nucleotide-binding</keyword>
<dbReference type="CDD" id="cd00130">
    <property type="entry name" value="PAS"/>
    <property type="match status" value="1"/>
</dbReference>
<dbReference type="PROSITE" id="PS50112">
    <property type="entry name" value="PAS"/>
    <property type="match status" value="1"/>
</dbReference>
<feature type="transmembrane region" description="Helical" evidence="7">
    <location>
        <begin position="47"/>
        <end position="68"/>
    </location>
</feature>
<evidence type="ECO:0000256" key="7">
    <source>
        <dbReference type="SAM" id="Phobius"/>
    </source>
</evidence>
<dbReference type="SUPFAM" id="SSF55785">
    <property type="entry name" value="PYP-like sensor domain (PAS domain)"/>
    <property type="match status" value="1"/>
</dbReference>
<dbReference type="EMBL" id="MGDF01000058">
    <property type="protein sequence ID" value="OGL46171.1"/>
    <property type="molecule type" value="Genomic_DNA"/>
</dbReference>
<feature type="non-terminal residue" evidence="10">
    <location>
        <position position="398"/>
    </location>
</feature>
<keyword evidence="4" id="KW-0418">Kinase</keyword>
<organism evidence="10 11">
    <name type="scientific">Candidatus Schekmanbacteria bacterium RBG_16_38_11</name>
    <dbReference type="NCBI Taxonomy" id="1817880"/>
    <lineage>
        <taxon>Bacteria</taxon>
        <taxon>Candidatus Schekmaniibacteriota</taxon>
    </lineage>
</organism>
<accession>A0A1F7RXI1</accession>
<evidence type="ECO:0000313" key="11">
    <source>
        <dbReference type="Proteomes" id="UP000178435"/>
    </source>
</evidence>
<dbReference type="Gene3D" id="1.10.287.130">
    <property type="match status" value="1"/>
</dbReference>
<keyword evidence="2" id="KW-0808">Transferase</keyword>
<comment type="caution">
    <text evidence="10">The sequence shown here is derived from an EMBL/GenBank/DDBJ whole genome shotgun (WGS) entry which is preliminary data.</text>
</comment>
<dbReference type="InterPro" id="IPR036097">
    <property type="entry name" value="HisK_dim/P_sf"/>
</dbReference>
<evidence type="ECO:0000313" key="10">
    <source>
        <dbReference type="EMBL" id="OGL46171.1"/>
    </source>
</evidence>
<dbReference type="InterPro" id="IPR000700">
    <property type="entry name" value="PAS-assoc_C"/>
</dbReference>
<evidence type="ECO:0000256" key="2">
    <source>
        <dbReference type="ARBA" id="ARBA00022679"/>
    </source>
</evidence>
<sequence length="398" mass="44659">MAEINYSEHNPSGIKWLMTMRVFVVTVLLGATVLVEVQHGGAYISPYLSILYILIIATYILTILYSLLLNKVKKLFLFGYIQIFGDLLFGSTLVYITGGVESPFIFLYFLSIIASSIIFFRQGSLVTASFSSFLYGVLAVCQYNDISLLPIPQRVLVISPLSFEILFFKVFLNIAAFYLVAFFSGRLSESLKSTNKELEEKKGIVKELQNLNENILQSLTSGLITTDLDGIIISFNKAAEDITKWKSEEVVGRYWDNFFYLFPLCDLLMKVKSSPANSFSFEMELLNDQNKKYLGFTVSLLKDGKGSITGVIGNFKDLTDLKRMQEDLKRADRLAAIGEVAAGMAHEVRNPMASISGSIQVLRDKIKENGVTGKLMDIVIKESERLDGIINNFLKYAR</sequence>
<feature type="domain" description="PAC" evidence="9">
    <location>
        <begin position="277"/>
        <end position="330"/>
    </location>
</feature>
<evidence type="ECO:0000256" key="4">
    <source>
        <dbReference type="ARBA" id="ARBA00022777"/>
    </source>
</evidence>
<gene>
    <name evidence="10" type="ORF">A2149_01805</name>
</gene>
<dbReference type="Pfam" id="PF25323">
    <property type="entry name" value="6TM_PilS"/>
    <property type="match status" value="1"/>
</dbReference>
<evidence type="ECO:0008006" key="12">
    <source>
        <dbReference type="Google" id="ProtNLM"/>
    </source>
</evidence>
<dbReference type="SUPFAM" id="SSF47384">
    <property type="entry name" value="Homodimeric domain of signal transducing histidine kinase"/>
    <property type="match status" value="1"/>
</dbReference>
<evidence type="ECO:0000256" key="1">
    <source>
        <dbReference type="ARBA" id="ARBA00022553"/>
    </source>
</evidence>
<dbReference type="GO" id="GO:0000155">
    <property type="term" value="F:phosphorelay sensor kinase activity"/>
    <property type="evidence" value="ECO:0007669"/>
    <property type="project" value="InterPro"/>
</dbReference>
<keyword evidence="7" id="KW-1133">Transmembrane helix</keyword>
<proteinExistence type="predicted"/>
<evidence type="ECO:0000259" key="8">
    <source>
        <dbReference type="PROSITE" id="PS50112"/>
    </source>
</evidence>
<evidence type="ECO:0000256" key="6">
    <source>
        <dbReference type="ARBA" id="ARBA00023012"/>
    </source>
</evidence>
<dbReference type="InterPro" id="IPR035965">
    <property type="entry name" value="PAS-like_dom_sf"/>
</dbReference>
<dbReference type="CDD" id="cd00082">
    <property type="entry name" value="HisKA"/>
    <property type="match status" value="1"/>
</dbReference>